<evidence type="ECO:0000256" key="1">
    <source>
        <dbReference type="SAM" id="Phobius"/>
    </source>
</evidence>
<protein>
    <submittedName>
        <fullName evidence="2">Uncharacterized protein</fullName>
    </submittedName>
</protein>
<dbReference type="Proteomes" id="UP000253727">
    <property type="component" value="Unassembled WGS sequence"/>
</dbReference>
<comment type="caution">
    <text evidence="2">The sequence shown here is derived from an EMBL/GenBank/DDBJ whole genome shotgun (WGS) entry which is preliminary data.</text>
</comment>
<proteinExistence type="predicted"/>
<dbReference type="RefSeq" id="WP_115366698.1">
    <property type="nucleotide sequence ID" value="NZ_QBKA01000002.1"/>
</dbReference>
<dbReference type="EMBL" id="QBKA01000002">
    <property type="protein sequence ID" value="RDC60558.1"/>
    <property type="molecule type" value="Genomic_DNA"/>
</dbReference>
<dbReference type="AlphaFoldDB" id="A0A369QE54"/>
<organism evidence="2 3">
    <name type="scientific">Alteripontixanthobacter maritimus</name>
    <dbReference type="NCBI Taxonomy" id="2161824"/>
    <lineage>
        <taxon>Bacteria</taxon>
        <taxon>Pseudomonadati</taxon>
        <taxon>Pseudomonadota</taxon>
        <taxon>Alphaproteobacteria</taxon>
        <taxon>Sphingomonadales</taxon>
        <taxon>Erythrobacteraceae</taxon>
        <taxon>Alteripontixanthobacter</taxon>
    </lineage>
</organism>
<dbReference type="OrthoDB" id="7581964at2"/>
<feature type="transmembrane region" description="Helical" evidence="1">
    <location>
        <begin position="6"/>
        <end position="24"/>
    </location>
</feature>
<reference evidence="2 3" key="1">
    <citation type="submission" date="2018-04" db="EMBL/GenBank/DDBJ databases">
        <title>Altererythrobacter sp. HME9302 genome sequencing and assembly.</title>
        <authorList>
            <person name="Kang H."/>
            <person name="Kim H."/>
            <person name="Joh K."/>
        </authorList>
    </citation>
    <scope>NUCLEOTIDE SEQUENCE [LARGE SCALE GENOMIC DNA]</scope>
    <source>
        <strain evidence="2 3">HME9302</strain>
    </source>
</reference>
<keyword evidence="1" id="KW-0472">Membrane</keyword>
<evidence type="ECO:0000313" key="3">
    <source>
        <dbReference type="Proteomes" id="UP000253727"/>
    </source>
</evidence>
<feature type="transmembrane region" description="Helical" evidence="1">
    <location>
        <begin position="31"/>
        <end position="50"/>
    </location>
</feature>
<accession>A0A369QE54</accession>
<evidence type="ECO:0000313" key="2">
    <source>
        <dbReference type="EMBL" id="RDC60558.1"/>
    </source>
</evidence>
<keyword evidence="1" id="KW-1133">Transmembrane helix</keyword>
<name>A0A369QE54_9SPHN</name>
<sequence length="64" mass="6936">MNIILSVVILAVLVLLYGAWRLWARGVRKQAVLMVILALVGLANVAIWTLPDDTGNAPISKLPD</sequence>
<gene>
    <name evidence="2" type="ORF">HME9302_01769</name>
</gene>
<keyword evidence="3" id="KW-1185">Reference proteome</keyword>
<keyword evidence="1" id="KW-0812">Transmembrane</keyword>